<comment type="caution">
    <text evidence="2">The sequence shown here is derived from an EMBL/GenBank/DDBJ whole genome shotgun (WGS) entry which is preliminary data.</text>
</comment>
<accession>A0AAN5NCC1</accession>
<name>A0AAN5NCC1_CLOPF</name>
<dbReference type="EMBL" id="DACTBT010000046">
    <property type="protein sequence ID" value="HAT4299812.1"/>
    <property type="molecule type" value="Genomic_DNA"/>
</dbReference>
<reference evidence="2" key="2">
    <citation type="submission" date="2020-07" db="EMBL/GenBank/DDBJ databases">
        <authorList>
            <consortium name="NCBI Pathogen Detection Project"/>
        </authorList>
    </citation>
    <scope>NUCLEOTIDE SEQUENCE</scope>
    <source>
        <strain evidence="2">C25</strain>
    </source>
</reference>
<organism evidence="2 3">
    <name type="scientific">Clostridium perfringens</name>
    <dbReference type="NCBI Taxonomy" id="1502"/>
    <lineage>
        <taxon>Bacteria</taxon>
        <taxon>Bacillati</taxon>
        <taxon>Bacillota</taxon>
        <taxon>Clostridia</taxon>
        <taxon>Eubacteriales</taxon>
        <taxon>Clostridiaceae</taxon>
        <taxon>Clostridium</taxon>
    </lineage>
</organism>
<proteinExistence type="predicted"/>
<sequence length="316" mass="37157">MEKLKIKNGNRGSRDMEEKLSKEEELFIKRFQEHIEADQEEVKHALNINRQQRKQYIRKKEKELRAVKNLTPIQIGIITKLLNKEKERMDISIEETRMSTYSCINAALTELYNLKNEELIKIWDTTNNLLEEDIKARRGLGELSKEEMDKLDNNVKTRVGELIYEGKKQKEIIETLKKEFPKLSAAMRTNVYKEVKEEVEEFKKMKDKEIEEVKKEAINTKEINSVEEENEGMELEKVTEDKNFKMNKEGFEIKVLSISEQLKGQLEIKTQEVEKETEELKKLEALIAAKKEKINEIQEDIARIEEASAILEPVNI</sequence>
<protein>
    <submittedName>
        <fullName evidence="2">Uncharacterized protein</fullName>
    </submittedName>
</protein>
<dbReference type="AlphaFoldDB" id="A0AAN5NCC1"/>
<keyword evidence="1" id="KW-0175">Coiled coil</keyword>
<gene>
    <name evidence="2" type="ORF">I9063_003236</name>
</gene>
<evidence type="ECO:0000256" key="1">
    <source>
        <dbReference type="SAM" id="Coils"/>
    </source>
</evidence>
<dbReference type="Proteomes" id="UP000855421">
    <property type="component" value="Unassembled WGS sequence"/>
</dbReference>
<evidence type="ECO:0000313" key="3">
    <source>
        <dbReference type="Proteomes" id="UP000855421"/>
    </source>
</evidence>
<evidence type="ECO:0000313" key="2">
    <source>
        <dbReference type="EMBL" id="HAT4299812.1"/>
    </source>
</evidence>
<reference evidence="2" key="1">
    <citation type="journal article" date="2018" name="Genome Biol.">
        <title>SKESA: strategic k-mer extension for scrupulous assemblies.</title>
        <authorList>
            <person name="Souvorov A."/>
            <person name="Agarwala R."/>
            <person name="Lipman D.J."/>
        </authorList>
    </citation>
    <scope>NUCLEOTIDE SEQUENCE</scope>
    <source>
        <strain evidence="2">C25</strain>
    </source>
</reference>
<feature type="coiled-coil region" evidence="1">
    <location>
        <begin position="192"/>
        <end position="307"/>
    </location>
</feature>